<dbReference type="GO" id="GO:0005829">
    <property type="term" value="C:cytosol"/>
    <property type="evidence" value="ECO:0007669"/>
    <property type="project" value="TreeGrafter"/>
</dbReference>
<dbReference type="EMBL" id="JACBZT010000001">
    <property type="protein sequence ID" value="NYJ07875.1"/>
    <property type="molecule type" value="Genomic_DNA"/>
</dbReference>
<keyword evidence="4 6" id="KW-0805">Transcription regulation</keyword>
<comment type="similarity">
    <text evidence="1 6">Belongs to the NusB family.</text>
</comment>
<dbReference type="GO" id="GO:0003723">
    <property type="term" value="F:RNA binding"/>
    <property type="evidence" value="ECO:0007669"/>
    <property type="project" value="UniProtKB-UniRule"/>
</dbReference>
<gene>
    <name evidence="6" type="primary">nusB</name>
    <name evidence="8" type="ORF">GGQ55_004153</name>
</gene>
<comment type="caution">
    <text evidence="8">The sequence shown here is derived from an EMBL/GenBank/DDBJ whole genome shotgun (WGS) entry which is preliminary data.</text>
</comment>
<dbReference type="CDD" id="cd00619">
    <property type="entry name" value="Terminator_NusB"/>
    <property type="match status" value="1"/>
</dbReference>
<keyword evidence="2 6" id="KW-0889">Transcription antitermination</keyword>
<dbReference type="Proteomes" id="UP000541969">
    <property type="component" value="Unassembled WGS sequence"/>
</dbReference>
<evidence type="ECO:0000259" key="7">
    <source>
        <dbReference type="Pfam" id="PF01029"/>
    </source>
</evidence>
<evidence type="ECO:0000313" key="8">
    <source>
        <dbReference type="EMBL" id="NYJ07875.1"/>
    </source>
</evidence>
<proteinExistence type="inferred from homology"/>
<comment type="function">
    <text evidence="6">Involved in transcription antitermination. Required for transcription of ribosomal RNA (rRNA) genes. Binds specifically to the boxA antiterminator sequence of the ribosomal RNA (rrn) operons.</text>
</comment>
<keyword evidence="3 6" id="KW-0694">RNA-binding</keyword>
<dbReference type="Pfam" id="PF01029">
    <property type="entry name" value="NusB"/>
    <property type="match status" value="1"/>
</dbReference>
<sequence>MAARSKARKRAVDVLYAADLRGDDRLEMLAAEVEVGQPPVNEYTVRLVEGVAAHAGEIDRLIDEHAANWSLERLPDVDRAILRMAVFELRWADDVPDPVAIDEAVQLAKNLSTDDSPAFVNGVLAAIAEAPTPSSYPTTPRPGAVPD</sequence>
<dbReference type="Gene3D" id="1.10.940.10">
    <property type="entry name" value="NusB-like"/>
    <property type="match status" value="1"/>
</dbReference>
<dbReference type="PANTHER" id="PTHR11078:SF3">
    <property type="entry name" value="ANTITERMINATION NUSB DOMAIN-CONTAINING PROTEIN"/>
    <property type="match status" value="1"/>
</dbReference>
<dbReference type="HAMAP" id="MF_00073">
    <property type="entry name" value="NusB"/>
    <property type="match status" value="1"/>
</dbReference>
<accession>A0A853CIX2</accession>
<dbReference type="AlphaFoldDB" id="A0A853CIX2"/>
<dbReference type="NCBIfam" id="TIGR01951">
    <property type="entry name" value="nusB"/>
    <property type="match status" value="1"/>
</dbReference>
<feature type="domain" description="NusB/RsmB/TIM44" evidence="7">
    <location>
        <begin position="6"/>
        <end position="128"/>
    </location>
</feature>
<name>A0A853CIX2_9ACTN</name>
<evidence type="ECO:0000313" key="9">
    <source>
        <dbReference type="Proteomes" id="UP000541969"/>
    </source>
</evidence>
<dbReference type="InterPro" id="IPR006027">
    <property type="entry name" value="NusB_RsmB_TIM44"/>
</dbReference>
<dbReference type="InterPro" id="IPR011605">
    <property type="entry name" value="NusB_fam"/>
</dbReference>
<dbReference type="GO" id="GO:0031564">
    <property type="term" value="P:transcription antitermination"/>
    <property type="evidence" value="ECO:0007669"/>
    <property type="project" value="UniProtKB-KW"/>
</dbReference>
<keyword evidence="9" id="KW-1185">Reference proteome</keyword>
<dbReference type="SUPFAM" id="SSF48013">
    <property type="entry name" value="NusB-like"/>
    <property type="match status" value="1"/>
</dbReference>
<reference evidence="8 9" key="1">
    <citation type="submission" date="2020-07" db="EMBL/GenBank/DDBJ databases">
        <title>Sequencing the genomes of 1000 actinobacteria strains.</title>
        <authorList>
            <person name="Klenk H.-P."/>
        </authorList>
    </citation>
    <scope>NUCLEOTIDE SEQUENCE [LARGE SCALE GENOMIC DNA]</scope>
    <source>
        <strain evidence="8 9">DSM 104001</strain>
    </source>
</reference>
<organism evidence="8 9">
    <name type="scientific">Petropleomorpha daqingensis</name>
    <dbReference type="NCBI Taxonomy" id="2026353"/>
    <lineage>
        <taxon>Bacteria</taxon>
        <taxon>Bacillati</taxon>
        <taxon>Actinomycetota</taxon>
        <taxon>Actinomycetes</taxon>
        <taxon>Geodermatophilales</taxon>
        <taxon>Geodermatophilaceae</taxon>
        <taxon>Petropleomorpha</taxon>
    </lineage>
</organism>
<evidence type="ECO:0000256" key="4">
    <source>
        <dbReference type="ARBA" id="ARBA00023015"/>
    </source>
</evidence>
<dbReference type="InterPro" id="IPR035926">
    <property type="entry name" value="NusB-like_sf"/>
</dbReference>
<evidence type="ECO:0000256" key="3">
    <source>
        <dbReference type="ARBA" id="ARBA00022884"/>
    </source>
</evidence>
<evidence type="ECO:0000256" key="6">
    <source>
        <dbReference type="HAMAP-Rule" id="MF_00073"/>
    </source>
</evidence>
<dbReference type="PANTHER" id="PTHR11078">
    <property type="entry name" value="N UTILIZATION SUBSTANCE PROTEIN B-RELATED"/>
    <property type="match status" value="1"/>
</dbReference>
<dbReference type="GO" id="GO:0006353">
    <property type="term" value="P:DNA-templated transcription termination"/>
    <property type="evidence" value="ECO:0007669"/>
    <property type="project" value="UniProtKB-UniRule"/>
</dbReference>
<protein>
    <recommendedName>
        <fullName evidence="6">Transcription antitermination protein NusB</fullName>
    </recommendedName>
    <alternativeName>
        <fullName evidence="6">Antitermination factor NusB</fullName>
    </alternativeName>
</protein>
<evidence type="ECO:0000256" key="1">
    <source>
        <dbReference type="ARBA" id="ARBA00005952"/>
    </source>
</evidence>
<keyword evidence="5 6" id="KW-0804">Transcription</keyword>
<dbReference type="RefSeq" id="WP_179720039.1">
    <property type="nucleotide sequence ID" value="NZ_JACBZT010000001.1"/>
</dbReference>
<evidence type="ECO:0000256" key="5">
    <source>
        <dbReference type="ARBA" id="ARBA00023163"/>
    </source>
</evidence>
<evidence type="ECO:0000256" key="2">
    <source>
        <dbReference type="ARBA" id="ARBA00022814"/>
    </source>
</evidence>